<gene>
    <name evidence="5" type="ORF">E6K79_08190</name>
</gene>
<feature type="region of interest" description="Disordered" evidence="3">
    <location>
        <begin position="1"/>
        <end position="138"/>
    </location>
</feature>
<evidence type="ECO:0000313" key="5">
    <source>
        <dbReference type="EMBL" id="TMQ64260.1"/>
    </source>
</evidence>
<dbReference type="GO" id="GO:0005576">
    <property type="term" value="C:extracellular region"/>
    <property type="evidence" value="ECO:0007669"/>
    <property type="project" value="UniProtKB-SubCell"/>
</dbReference>
<evidence type="ECO:0000256" key="3">
    <source>
        <dbReference type="SAM" id="MobiDB-lite"/>
    </source>
</evidence>
<comment type="subcellular location">
    <subcellularLocation>
        <location evidence="1">Secreted</location>
    </subcellularLocation>
</comment>
<feature type="compositionally biased region" description="Basic and acidic residues" evidence="3">
    <location>
        <begin position="105"/>
        <end position="124"/>
    </location>
</feature>
<evidence type="ECO:0000259" key="4">
    <source>
        <dbReference type="PROSITE" id="PS51677"/>
    </source>
</evidence>
<feature type="domain" description="NodB homology" evidence="4">
    <location>
        <begin position="292"/>
        <end position="541"/>
    </location>
</feature>
<dbReference type="CDD" id="cd10918">
    <property type="entry name" value="CE4_NodB_like_5s_6s"/>
    <property type="match status" value="1"/>
</dbReference>
<organism evidence="5 6">
    <name type="scientific">Eiseniibacteriota bacterium</name>
    <dbReference type="NCBI Taxonomy" id="2212470"/>
    <lineage>
        <taxon>Bacteria</taxon>
        <taxon>Candidatus Eiseniibacteriota</taxon>
    </lineage>
</organism>
<dbReference type="PROSITE" id="PS51677">
    <property type="entry name" value="NODB"/>
    <property type="match status" value="1"/>
</dbReference>
<dbReference type="InterPro" id="IPR051398">
    <property type="entry name" value="Polysacch_Deacetylase"/>
</dbReference>
<dbReference type="PANTHER" id="PTHR34216:SF3">
    <property type="entry name" value="POLY-BETA-1,6-N-ACETYL-D-GLUCOSAMINE N-DEACETYLASE"/>
    <property type="match status" value="1"/>
</dbReference>
<protein>
    <recommendedName>
        <fullName evidence="4">NodB homology domain-containing protein</fullName>
    </recommendedName>
</protein>
<keyword evidence="2" id="KW-0732">Signal</keyword>
<comment type="caution">
    <text evidence="5">The sequence shown here is derived from an EMBL/GenBank/DDBJ whole genome shotgun (WGS) entry which is preliminary data.</text>
</comment>
<feature type="region of interest" description="Disordered" evidence="3">
    <location>
        <begin position="155"/>
        <end position="180"/>
    </location>
</feature>
<reference evidence="5 6" key="1">
    <citation type="journal article" date="2019" name="Nat. Microbiol.">
        <title>Mediterranean grassland soil C-N compound turnover is dependent on rainfall and depth, and is mediated by genomically divergent microorganisms.</title>
        <authorList>
            <person name="Diamond S."/>
            <person name="Andeer P.F."/>
            <person name="Li Z."/>
            <person name="Crits-Christoph A."/>
            <person name="Burstein D."/>
            <person name="Anantharaman K."/>
            <person name="Lane K.R."/>
            <person name="Thomas B.C."/>
            <person name="Pan C."/>
            <person name="Northen T.R."/>
            <person name="Banfield J.F."/>
        </authorList>
    </citation>
    <scope>NUCLEOTIDE SEQUENCE [LARGE SCALE GENOMIC DNA]</scope>
    <source>
        <strain evidence="5">WS_9</strain>
    </source>
</reference>
<dbReference type="Gene3D" id="3.20.20.370">
    <property type="entry name" value="Glycoside hydrolase/deacetylase"/>
    <property type="match status" value="1"/>
</dbReference>
<dbReference type="PANTHER" id="PTHR34216">
    <property type="match status" value="1"/>
</dbReference>
<dbReference type="InterPro" id="IPR011330">
    <property type="entry name" value="Glyco_hydro/deAcase_b/a-brl"/>
</dbReference>
<evidence type="ECO:0000313" key="6">
    <source>
        <dbReference type="Proteomes" id="UP000317691"/>
    </source>
</evidence>
<evidence type="ECO:0000256" key="2">
    <source>
        <dbReference type="ARBA" id="ARBA00022729"/>
    </source>
</evidence>
<feature type="compositionally biased region" description="Basic residues" evidence="3">
    <location>
        <begin position="164"/>
        <end position="177"/>
    </location>
</feature>
<evidence type="ECO:0000256" key="1">
    <source>
        <dbReference type="ARBA" id="ARBA00004613"/>
    </source>
</evidence>
<dbReference type="GO" id="GO:0005975">
    <property type="term" value="P:carbohydrate metabolic process"/>
    <property type="evidence" value="ECO:0007669"/>
    <property type="project" value="InterPro"/>
</dbReference>
<name>A0A538TKV9_UNCEI</name>
<dbReference type="GO" id="GO:0016810">
    <property type="term" value="F:hydrolase activity, acting on carbon-nitrogen (but not peptide) bonds"/>
    <property type="evidence" value="ECO:0007669"/>
    <property type="project" value="InterPro"/>
</dbReference>
<dbReference type="Proteomes" id="UP000317691">
    <property type="component" value="Unassembled WGS sequence"/>
</dbReference>
<proteinExistence type="predicted"/>
<dbReference type="InterPro" id="IPR002509">
    <property type="entry name" value="NODB_dom"/>
</dbReference>
<dbReference type="Pfam" id="PF01522">
    <property type="entry name" value="Polysacc_deac_1"/>
    <property type="match status" value="2"/>
</dbReference>
<dbReference type="EMBL" id="VBOZ01000025">
    <property type="protein sequence ID" value="TMQ64260.1"/>
    <property type="molecule type" value="Genomic_DNA"/>
</dbReference>
<sequence>MPGDGSLRVRRGGAHRLRVRTSPRHARPRGAPSGRVPPGRWDSRPGGRGGPYRRHRPREPGDAVDPLSGRRSRNSQRSLVPLRPRATASREGDGSNGRLSGAGRSDARRRGVARRKDAHRDPRVGADANRPGGDRELLAEGGVQRRLWRCFRGSPSRRAPERVRRGHRRSNRNRRAHPPGTLREIPILHLQGSLLMTPAVAAALLPLALLYRAKQATIGALEQGGGLDVVRWLTRRTPRILVFHRFGPKNTLRLMGADNFERQIAYLKSRFRILPLGDLAAARRAGTSAPTNAVAITVDDGYEDFYKYAFPILKRHAVPATLFVVSRFAAGELWLWPDLIQYAVDGSNRRELTFDLGSMRGHWNLESAEGRFAAWSDIADYCLTLGTSGTRDLTTGLLEALGVEAPPSPPPEVRAASWDQLREMAAGGIEIGSHSRSHPRLSLLSQDELRDEIEGSKRDIEAQISRPVTSFAYPNGREQDFDDRCKRAVAAAGYSHAVAGYYGPDVLRDVFAFKRLSIDTDWNDFLKAVCGMKHLARILER</sequence>
<accession>A0A538TKV9</accession>
<dbReference type="SUPFAM" id="SSF88713">
    <property type="entry name" value="Glycoside hydrolase/deacetylase"/>
    <property type="match status" value="1"/>
</dbReference>
<feature type="compositionally biased region" description="Basic residues" evidence="3">
    <location>
        <begin position="8"/>
        <end position="28"/>
    </location>
</feature>
<dbReference type="AlphaFoldDB" id="A0A538TKV9"/>